<evidence type="ECO:0000313" key="5">
    <source>
        <dbReference type="Proteomes" id="UP000677218"/>
    </source>
</evidence>
<dbReference type="Pfam" id="PF25888">
    <property type="entry name" value="WHD_DnaB"/>
    <property type="match status" value="1"/>
</dbReference>
<keyword evidence="4" id="KW-0378">Hydrolase</keyword>
<evidence type="ECO:0000259" key="2">
    <source>
        <dbReference type="Pfam" id="PF07261"/>
    </source>
</evidence>
<dbReference type="InterPro" id="IPR058660">
    <property type="entry name" value="WHD_DnaB"/>
</dbReference>
<evidence type="ECO:0000313" key="4">
    <source>
        <dbReference type="EMBL" id="GFZ26668.1"/>
    </source>
</evidence>
<keyword evidence="4" id="KW-0547">Nucleotide-binding</keyword>
<reference evidence="4" key="1">
    <citation type="submission" date="2020-08" db="EMBL/GenBank/DDBJ databases">
        <title>Taxonomic study for Lactobacillus species isolated from hardwood bark.</title>
        <authorList>
            <person name="Tohno M."/>
            <person name="Tanizawa Y."/>
        </authorList>
    </citation>
    <scope>NUCLEOTIDE SEQUENCE</scope>
    <source>
        <strain evidence="4">B40</strain>
    </source>
</reference>
<evidence type="ECO:0000256" key="1">
    <source>
        <dbReference type="ARBA" id="ARBA00093462"/>
    </source>
</evidence>
<keyword evidence="4" id="KW-0347">Helicase</keyword>
<sequence length="457" mass="52422">MMYETSDPKKHYFIANTVPLFPSDLKVLTKLYQPLVGAMAVSLYQTLIQNYSYDQLLAQTNTLYQLQEMLDCSLEQLFSALHKLEATGLVRTFLSKNIHMELLVFRLQKVPSSSEFFATSLLSSLLREKVGDLTFQTLSQEFAQITKSQQRKIETDQEVSASFFEVFTLPEAEAITPSDEVQQAAIDNQDAKLAPANVADQDQVDWQLMADLFDRNQISPNDLKQYKFELASLMNLYGLSEAEMVEELLPTLKGGHHIDMQAVKRDLLANWRGVHNDQRTQAYFKQPEEKAGLSAAQKSALAKVKGLTEADRAILVEVNRYAPMRYLEHLRAQKGGKVLTNERYIIKDLKDQWGMADNLINLLLHTALVDMDNSTLNRNLVEKTANDWMQNQVVSPVDALLYMHKRNEQMAHLHTRKRPMKVIEGTDWSKQPVKQETKVDLEKMNQIFKEFSRKKTK</sequence>
<feature type="domain" description="Replicative helicase loading/DNA remodeling protein DnaB N-terminal winged helix" evidence="3">
    <location>
        <begin position="12"/>
        <end position="266"/>
    </location>
</feature>
<dbReference type="GO" id="GO:0004386">
    <property type="term" value="F:helicase activity"/>
    <property type="evidence" value="ECO:0007669"/>
    <property type="project" value="UniProtKB-KW"/>
</dbReference>
<comment type="similarity">
    <text evidence="1">Belongs to the DnaB/DnaD family.</text>
</comment>
<accession>A0A916VHU5</accession>
<dbReference type="AlphaFoldDB" id="A0A916VHU5"/>
<protein>
    <submittedName>
        <fullName evidence="4">Replicative DNA helicase</fullName>
    </submittedName>
</protein>
<dbReference type="EMBL" id="BMAY01000003">
    <property type="protein sequence ID" value="GFZ26668.1"/>
    <property type="molecule type" value="Genomic_DNA"/>
</dbReference>
<comment type="caution">
    <text evidence="4">The sequence shown here is derived from an EMBL/GenBank/DDBJ whole genome shotgun (WGS) entry which is preliminary data.</text>
</comment>
<keyword evidence="5" id="KW-1185">Reference proteome</keyword>
<keyword evidence="4" id="KW-0067">ATP-binding</keyword>
<evidence type="ECO:0000259" key="3">
    <source>
        <dbReference type="Pfam" id="PF25888"/>
    </source>
</evidence>
<dbReference type="Proteomes" id="UP000677218">
    <property type="component" value="Unassembled WGS sequence"/>
</dbReference>
<dbReference type="Pfam" id="PF07261">
    <property type="entry name" value="DnaB_2"/>
    <property type="match status" value="1"/>
</dbReference>
<gene>
    <name evidence="4" type="primary">dnaB_2</name>
    <name evidence="4" type="ORF">LCB40_05480</name>
</gene>
<dbReference type="InterPro" id="IPR006343">
    <property type="entry name" value="DnaB/C_C"/>
</dbReference>
<organism evidence="4 5">
    <name type="scientific">Lactobacillus corticis</name>
    <dbReference type="NCBI Taxonomy" id="2201249"/>
    <lineage>
        <taxon>Bacteria</taxon>
        <taxon>Bacillati</taxon>
        <taxon>Bacillota</taxon>
        <taxon>Bacilli</taxon>
        <taxon>Lactobacillales</taxon>
        <taxon>Lactobacillaceae</taxon>
        <taxon>Lactobacillus</taxon>
    </lineage>
</organism>
<feature type="domain" description="DnaB/C C-terminal" evidence="2">
    <location>
        <begin position="331"/>
        <end position="399"/>
    </location>
</feature>
<name>A0A916VHU5_9LACO</name>
<proteinExistence type="inferred from homology"/>